<name>A0ABW5LFF0_9FLAO</name>
<dbReference type="Proteomes" id="UP001597319">
    <property type="component" value="Unassembled WGS sequence"/>
</dbReference>
<dbReference type="EMBL" id="JBHULE010000008">
    <property type="protein sequence ID" value="MFD2562483.1"/>
    <property type="molecule type" value="Genomic_DNA"/>
</dbReference>
<protein>
    <submittedName>
        <fullName evidence="1">Uncharacterized protein</fullName>
    </submittedName>
</protein>
<accession>A0ABW5LFF0</accession>
<proteinExistence type="predicted"/>
<keyword evidence="2" id="KW-1185">Reference proteome</keyword>
<gene>
    <name evidence="1" type="ORF">ACFSR1_07340</name>
</gene>
<dbReference type="RefSeq" id="WP_378291116.1">
    <property type="nucleotide sequence ID" value="NZ_JBHULE010000008.1"/>
</dbReference>
<reference evidence="2" key="1">
    <citation type="journal article" date="2019" name="Int. J. Syst. Evol. Microbiol.">
        <title>The Global Catalogue of Microorganisms (GCM) 10K type strain sequencing project: providing services to taxonomists for standard genome sequencing and annotation.</title>
        <authorList>
            <consortium name="The Broad Institute Genomics Platform"/>
            <consortium name="The Broad Institute Genome Sequencing Center for Infectious Disease"/>
            <person name="Wu L."/>
            <person name="Ma J."/>
        </authorList>
    </citation>
    <scope>NUCLEOTIDE SEQUENCE [LARGE SCALE GENOMIC DNA]</scope>
    <source>
        <strain evidence="2">KCTC 52274</strain>
    </source>
</reference>
<evidence type="ECO:0000313" key="2">
    <source>
        <dbReference type="Proteomes" id="UP001597319"/>
    </source>
</evidence>
<organism evidence="1 2">
    <name type="scientific">Aquimarina rubra</name>
    <dbReference type="NCBI Taxonomy" id="1920033"/>
    <lineage>
        <taxon>Bacteria</taxon>
        <taxon>Pseudomonadati</taxon>
        <taxon>Bacteroidota</taxon>
        <taxon>Flavobacteriia</taxon>
        <taxon>Flavobacteriales</taxon>
        <taxon>Flavobacteriaceae</taxon>
        <taxon>Aquimarina</taxon>
    </lineage>
</organism>
<dbReference type="PROSITE" id="PS51257">
    <property type="entry name" value="PROKAR_LIPOPROTEIN"/>
    <property type="match status" value="1"/>
</dbReference>
<evidence type="ECO:0000313" key="1">
    <source>
        <dbReference type="EMBL" id="MFD2562483.1"/>
    </source>
</evidence>
<comment type="caution">
    <text evidence="1">The sequence shown here is derived from an EMBL/GenBank/DDBJ whole genome shotgun (WGS) entry which is preliminary data.</text>
</comment>
<sequence>MIRQFFINKVTIICAMIFMVGCTSDPVTNDITIEETTEVKWRPYIDEEGRMEVLIIYVEGTPESVKNEVRVHYRGLLLISDIVECEDEDTETWTVEAARMPGPLTDTSSDEPLREAIQHVIFNTNCDKSNGRN</sequence>